<dbReference type="Gene3D" id="3.40.30.10">
    <property type="entry name" value="Glutaredoxin"/>
    <property type="match status" value="1"/>
</dbReference>
<keyword evidence="2" id="KW-1185">Reference proteome</keyword>
<evidence type="ECO:0000313" key="2">
    <source>
        <dbReference type="Proteomes" id="UP001156215"/>
    </source>
</evidence>
<dbReference type="AlphaFoldDB" id="A0A9E9LX59"/>
<evidence type="ECO:0000313" key="1">
    <source>
        <dbReference type="EMBL" id="WAW10504.1"/>
    </source>
</evidence>
<dbReference type="RefSeq" id="WP_269309520.1">
    <property type="nucleotide sequence ID" value="NZ_CP098242.1"/>
</dbReference>
<dbReference type="SUPFAM" id="SSF52833">
    <property type="entry name" value="Thioredoxin-like"/>
    <property type="match status" value="1"/>
</dbReference>
<reference evidence="1" key="1">
    <citation type="journal article" date="2022" name="Front. Microbiol.">
        <title>New perspectives on an old grouping: The genomic and phenotypic variability of Oxalobacter formigenes and the implications for calcium oxalate stone prevention.</title>
        <authorList>
            <person name="Chmiel J.A."/>
            <person name="Carr C."/>
            <person name="Stuivenberg G.A."/>
            <person name="Venema R."/>
            <person name="Chanyi R.M."/>
            <person name="Al K.F."/>
            <person name="Giguere D."/>
            <person name="Say H."/>
            <person name="Akouris P.P."/>
            <person name="Dominguez Romero S.A."/>
            <person name="Kwong A."/>
            <person name="Tai V."/>
            <person name="Koval S.F."/>
            <person name="Razvi H."/>
            <person name="Bjazevic J."/>
            <person name="Burton J.P."/>
        </authorList>
    </citation>
    <scope>NUCLEOTIDE SEQUENCE</scope>
    <source>
        <strain evidence="1">WoOx3</strain>
    </source>
</reference>
<organism evidence="1 2">
    <name type="scientific">Oxalobacter vibrioformis</name>
    <dbReference type="NCBI Taxonomy" id="933080"/>
    <lineage>
        <taxon>Bacteria</taxon>
        <taxon>Pseudomonadati</taxon>
        <taxon>Pseudomonadota</taxon>
        <taxon>Betaproteobacteria</taxon>
        <taxon>Burkholderiales</taxon>
        <taxon>Oxalobacteraceae</taxon>
        <taxon>Oxalobacter</taxon>
    </lineage>
</organism>
<sequence length="91" mass="10272">MSQEMGMLYYGQGCPHCQIVEDYLSGNGLGDNVSLQKKEVFHNRENLEELKRKANSAGIPDEFVGVPLLCEGDNCLVGEEEIINFFEQHKH</sequence>
<dbReference type="InterPro" id="IPR036249">
    <property type="entry name" value="Thioredoxin-like_sf"/>
</dbReference>
<dbReference type="EMBL" id="CP098242">
    <property type="protein sequence ID" value="WAW10504.1"/>
    <property type="molecule type" value="Genomic_DNA"/>
</dbReference>
<proteinExistence type="predicted"/>
<gene>
    <name evidence="1" type="ORF">NB640_02265</name>
</gene>
<accession>A0A9E9LX59</accession>
<name>A0A9E9LX59_9BURK</name>
<evidence type="ECO:0008006" key="3">
    <source>
        <dbReference type="Google" id="ProtNLM"/>
    </source>
</evidence>
<dbReference type="KEGG" id="ovb:NB640_02265"/>
<dbReference type="Proteomes" id="UP001156215">
    <property type="component" value="Chromosome"/>
</dbReference>
<protein>
    <recommendedName>
        <fullName evidence="3">Glutaredoxin</fullName>
    </recommendedName>
</protein>